<dbReference type="Proteomes" id="UP000070366">
    <property type="component" value="Unassembled WGS sequence"/>
</dbReference>
<proteinExistence type="predicted"/>
<name>A0A136Q0X4_9FIRM</name>
<protein>
    <submittedName>
        <fullName evidence="1">Uncharacterized protein</fullName>
    </submittedName>
</protein>
<evidence type="ECO:0000313" key="1">
    <source>
        <dbReference type="EMBL" id="KXK64351.1"/>
    </source>
</evidence>
<dbReference type="EMBL" id="LSZW01000065">
    <property type="protein sequence ID" value="KXK64351.1"/>
    <property type="molecule type" value="Genomic_DNA"/>
</dbReference>
<dbReference type="STRING" id="626937.HMPREF3293_03006"/>
<reference evidence="2" key="1">
    <citation type="submission" date="2016-02" db="EMBL/GenBank/DDBJ databases">
        <authorList>
            <person name="Mitreva M."/>
            <person name="Pepin K.H."/>
            <person name="Mihindukulasuriya K.A."/>
            <person name="Fulton R."/>
            <person name="Fronick C."/>
            <person name="O'Laughlin M."/>
            <person name="Miner T."/>
            <person name="Herter B."/>
            <person name="Rosa B.A."/>
            <person name="Cordes M."/>
            <person name="Tomlinson C."/>
            <person name="Wollam A."/>
            <person name="Palsikar V.B."/>
            <person name="Mardis E.R."/>
            <person name="Wilson R.K."/>
        </authorList>
    </citation>
    <scope>NUCLEOTIDE SEQUENCE [LARGE SCALE GENOMIC DNA]</scope>
    <source>
        <strain evidence="2">DSM 22607</strain>
    </source>
</reference>
<evidence type="ECO:0000313" key="2">
    <source>
        <dbReference type="Proteomes" id="UP000070366"/>
    </source>
</evidence>
<keyword evidence="2" id="KW-1185">Reference proteome</keyword>
<gene>
    <name evidence="1" type="ORF">HMPREF3293_03006</name>
</gene>
<organism evidence="1 2">
    <name type="scientific">Christensenella minuta</name>
    <dbReference type="NCBI Taxonomy" id="626937"/>
    <lineage>
        <taxon>Bacteria</taxon>
        <taxon>Bacillati</taxon>
        <taxon>Bacillota</taxon>
        <taxon>Clostridia</taxon>
        <taxon>Christensenellales</taxon>
        <taxon>Christensenellaceae</taxon>
        <taxon>Christensenella</taxon>
    </lineage>
</organism>
<sequence>MSGSFFTPRMSCVAQISRACLPTCIIAHPVFFQKYNYFFHRRRTGIPLKFLLLLSRRFAFAVFHVYNNG</sequence>
<comment type="caution">
    <text evidence="1">The sequence shown here is derived from an EMBL/GenBank/DDBJ whole genome shotgun (WGS) entry which is preliminary data.</text>
</comment>
<dbReference type="AlphaFoldDB" id="A0A136Q0X4"/>
<accession>A0A136Q0X4</accession>